<evidence type="ECO:0000313" key="4">
    <source>
        <dbReference type="Proteomes" id="UP000695023"/>
    </source>
</evidence>
<keyword evidence="2" id="KW-0732">Signal</keyword>
<dbReference type="SUPFAM" id="SSF48726">
    <property type="entry name" value="Immunoglobulin"/>
    <property type="match status" value="1"/>
</dbReference>
<dbReference type="AlphaFoldDB" id="A0A9Y3QT58"/>
<keyword evidence="4" id="KW-1185">Reference proteome</keyword>
<dbReference type="RefSeq" id="XP_005720010.1">
    <property type="nucleotide sequence ID" value="XM_005719953.1"/>
</dbReference>
<keyword evidence="1" id="KW-0812">Transmembrane</keyword>
<dbReference type="InterPro" id="IPR013783">
    <property type="entry name" value="Ig-like_fold"/>
</dbReference>
<gene>
    <name evidence="5" type="primary">LOC102195901</name>
</gene>
<feature type="chain" id="PRO_5041314982" evidence="2">
    <location>
        <begin position="22"/>
        <end position="256"/>
    </location>
</feature>
<name>A0A9Y3QT58_9CICH</name>
<keyword evidence="1" id="KW-1133">Transmembrane helix</keyword>
<evidence type="ECO:0000256" key="1">
    <source>
        <dbReference type="SAM" id="Phobius"/>
    </source>
</evidence>
<sequence length="256" mass="28374">MKAAVGLLVLLVGVSYTPVSSVLLLSECLSQGEMKVSCSSEGGDSPQYSWTLDGRTLTDAELLSVNNESNIITLKQHVSGRLVCSVRNNVSKEERISTCCCIFINCTSVNGSQISRWVYKANNTLCIKTTTDHTQTGIVSKENSTNSSDDPWYIRDFPLVSVVLSAAVIYLVVGVALICAQRKKQNNRPIKEKDEEGEHEVTYANLGVMKQQEKRVEQTGQVEAEVEYGQVHFSKPLQHTEPTEDDCLYARVHKVR</sequence>
<proteinExistence type="predicted"/>
<feature type="signal peptide" evidence="2">
    <location>
        <begin position="1"/>
        <end position="21"/>
    </location>
</feature>
<accession>A0A9Y3QT58</accession>
<evidence type="ECO:0000259" key="3">
    <source>
        <dbReference type="PROSITE" id="PS50835"/>
    </source>
</evidence>
<feature type="domain" description="Ig-like" evidence="3">
    <location>
        <begin position="18"/>
        <end position="97"/>
    </location>
</feature>
<dbReference type="InterPro" id="IPR007110">
    <property type="entry name" value="Ig-like_dom"/>
</dbReference>
<organism evidence="4 5">
    <name type="scientific">Pundamilia nyererei</name>
    <dbReference type="NCBI Taxonomy" id="303518"/>
    <lineage>
        <taxon>Eukaryota</taxon>
        <taxon>Metazoa</taxon>
        <taxon>Chordata</taxon>
        <taxon>Craniata</taxon>
        <taxon>Vertebrata</taxon>
        <taxon>Euteleostomi</taxon>
        <taxon>Actinopterygii</taxon>
        <taxon>Neopterygii</taxon>
        <taxon>Teleostei</taxon>
        <taxon>Neoteleostei</taxon>
        <taxon>Acanthomorphata</taxon>
        <taxon>Ovalentaria</taxon>
        <taxon>Cichlomorphae</taxon>
        <taxon>Cichliformes</taxon>
        <taxon>Cichlidae</taxon>
        <taxon>African cichlids</taxon>
        <taxon>Pseudocrenilabrinae</taxon>
        <taxon>Haplochromini</taxon>
        <taxon>Pundamilia</taxon>
    </lineage>
</organism>
<dbReference type="InterPro" id="IPR036179">
    <property type="entry name" value="Ig-like_dom_sf"/>
</dbReference>
<reference evidence="5" key="1">
    <citation type="submission" date="2025-08" db="UniProtKB">
        <authorList>
            <consortium name="RefSeq"/>
        </authorList>
    </citation>
    <scope>IDENTIFICATION</scope>
</reference>
<dbReference type="PROSITE" id="PS50835">
    <property type="entry name" value="IG_LIKE"/>
    <property type="match status" value="1"/>
</dbReference>
<evidence type="ECO:0000256" key="2">
    <source>
        <dbReference type="SAM" id="SignalP"/>
    </source>
</evidence>
<evidence type="ECO:0000313" key="5">
    <source>
        <dbReference type="RefSeq" id="XP_005720010.1"/>
    </source>
</evidence>
<feature type="transmembrane region" description="Helical" evidence="1">
    <location>
        <begin position="157"/>
        <end position="180"/>
    </location>
</feature>
<protein>
    <submittedName>
        <fullName evidence="5">Uncharacterized protein LOC102195901</fullName>
    </submittedName>
</protein>
<dbReference type="Proteomes" id="UP000695023">
    <property type="component" value="Unplaced"/>
</dbReference>
<keyword evidence="1" id="KW-0472">Membrane</keyword>
<dbReference type="Gene3D" id="2.60.40.10">
    <property type="entry name" value="Immunoglobulins"/>
    <property type="match status" value="1"/>
</dbReference>
<dbReference type="GeneID" id="102195901"/>